<gene>
    <name evidence="13 15" type="primary">cas9</name>
    <name evidence="15" type="ORF">M3M40_04975</name>
</gene>
<dbReference type="RefSeq" id="WP_252766360.1">
    <property type="nucleotide sequence ID" value="NZ_CP097119.1"/>
</dbReference>
<dbReference type="InterPro" id="IPR055228">
    <property type="entry name" value="Cas9_RuvC"/>
</dbReference>
<organism evidence="15 16">
    <name type="scientific">Fructilactobacillus cliffordii</name>
    <dbReference type="NCBI Taxonomy" id="2940299"/>
    <lineage>
        <taxon>Bacteria</taxon>
        <taxon>Bacillati</taxon>
        <taxon>Bacillota</taxon>
        <taxon>Bacilli</taxon>
        <taxon>Lactobacillales</taxon>
        <taxon>Lactobacillaceae</taxon>
        <taxon>Fructilactobacillus</taxon>
    </lineage>
</organism>
<dbReference type="Gene3D" id="3.30.420.10">
    <property type="entry name" value="Ribonuclease H-like superfamily/Ribonuclease H"/>
    <property type="match status" value="1"/>
</dbReference>
<feature type="binding site" evidence="13">
    <location>
        <position position="996"/>
    </location>
    <ligand>
        <name>Mg(2+)</name>
        <dbReference type="ChEBI" id="CHEBI:18420"/>
        <label>2</label>
    </ligand>
</feature>
<keyword evidence="10 13" id="KW-0238">DNA-binding</keyword>
<dbReference type="Pfam" id="PF16593">
    <property type="entry name" value="Cas9-BH"/>
    <property type="match status" value="1"/>
</dbReference>
<dbReference type="Pfam" id="PF13395">
    <property type="entry name" value="HNH_4"/>
    <property type="match status" value="1"/>
</dbReference>
<comment type="cofactor">
    <cofactor evidence="1 13">
        <name>Mg(2+)</name>
        <dbReference type="ChEBI" id="CHEBI:18420"/>
    </cofactor>
</comment>
<keyword evidence="5 13" id="KW-0255">Endonuclease</keyword>
<dbReference type="EC" id="3.1.-.-" evidence="13"/>
<dbReference type="GO" id="GO:0003723">
    <property type="term" value="F:RNA binding"/>
    <property type="evidence" value="ECO:0007669"/>
    <property type="project" value="UniProtKB-UniRule"/>
</dbReference>
<dbReference type="GO" id="GO:0004519">
    <property type="term" value="F:endonuclease activity"/>
    <property type="evidence" value="ECO:0007669"/>
    <property type="project" value="UniProtKB-UniRule"/>
</dbReference>
<feature type="active site" description="Proton acceptor for HNH nuclease domain" evidence="13">
    <location>
        <position position="860"/>
    </location>
</feature>
<keyword evidence="9 13" id="KW-0051">Antiviral defense</keyword>
<comment type="similarity">
    <text evidence="2">Belongs to the CRISPR-associated protein Cas9 family. Subtype II-A subfamily.</text>
</comment>
<dbReference type="GO" id="GO:0046872">
    <property type="term" value="F:metal ion binding"/>
    <property type="evidence" value="ECO:0007669"/>
    <property type="project" value="UniProtKB-UniRule"/>
</dbReference>
<feature type="binding site" evidence="13">
    <location>
        <position position="779"/>
    </location>
    <ligand>
        <name>Mg(2+)</name>
        <dbReference type="ChEBI" id="CHEBI:18420"/>
        <label>1</label>
    </ligand>
</feature>
<dbReference type="HAMAP" id="MF_01480">
    <property type="entry name" value="Cas9"/>
    <property type="match status" value="1"/>
</dbReference>
<evidence type="ECO:0000256" key="6">
    <source>
        <dbReference type="ARBA" id="ARBA00022801"/>
    </source>
</evidence>
<evidence type="ECO:0000256" key="5">
    <source>
        <dbReference type="ARBA" id="ARBA00022759"/>
    </source>
</evidence>
<comment type="domain">
    <text evidence="13">Has 2 endonuclease domains. The discontinuous RuvC-like domain cleaves the target DNA noncomplementary to crRNA while the HNH nuclease domain cleaves the target DNA complementary to crRNA.</text>
</comment>
<evidence type="ECO:0000256" key="1">
    <source>
        <dbReference type="ARBA" id="ARBA00001946"/>
    </source>
</evidence>
<evidence type="ECO:0000256" key="8">
    <source>
        <dbReference type="ARBA" id="ARBA00022884"/>
    </source>
</evidence>
<evidence type="ECO:0000313" key="16">
    <source>
        <dbReference type="Proteomes" id="UP001055911"/>
    </source>
</evidence>
<dbReference type="GO" id="GO:0003677">
    <property type="term" value="F:DNA binding"/>
    <property type="evidence" value="ECO:0007669"/>
    <property type="project" value="UniProtKB-UniRule"/>
</dbReference>
<name>A0A9Q8ZS80_9LACO</name>
<dbReference type="GO" id="GO:0043571">
    <property type="term" value="P:maintenance of CRISPR repeat elements"/>
    <property type="evidence" value="ECO:0007669"/>
    <property type="project" value="UniProtKB-UniRule"/>
</dbReference>
<keyword evidence="16" id="KW-1185">Reference proteome</keyword>
<reference evidence="15" key="1">
    <citation type="submission" date="2022-05" db="EMBL/GenBank/DDBJ databases">
        <authorList>
            <person name="Oliphant S.A."/>
            <person name="Watson-Haigh N.S."/>
            <person name="Sumby K.M."/>
            <person name="Gardner J.M."/>
            <person name="Jiranek V."/>
        </authorList>
    </citation>
    <scope>NUCLEOTIDE SEQUENCE</scope>
    <source>
        <strain evidence="15">KI4_B1</strain>
    </source>
</reference>
<dbReference type="Pfam" id="PF16592">
    <property type="entry name" value="Cas9_REC"/>
    <property type="match status" value="1"/>
</dbReference>
<evidence type="ECO:0000256" key="12">
    <source>
        <dbReference type="ARBA" id="ARBA00046380"/>
    </source>
</evidence>
<evidence type="ECO:0000256" key="7">
    <source>
        <dbReference type="ARBA" id="ARBA00022842"/>
    </source>
</evidence>
<feature type="active site" description="For RuvC-like nuclease domain" evidence="13">
    <location>
        <position position="12"/>
    </location>
</feature>
<comment type="similarity">
    <text evidence="13">Belongs to the CRISPR-associated Cas9 family.</text>
</comment>
<protein>
    <recommendedName>
        <fullName evidence="13">CRISPR-associated endonuclease Cas9</fullName>
        <ecNumber evidence="13">3.1.-.-</ecNumber>
    </recommendedName>
</protein>
<keyword evidence="6 13" id="KW-0378">Hydrolase</keyword>
<evidence type="ECO:0000313" key="15">
    <source>
        <dbReference type="EMBL" id="USS88843.1"/>
    </source>
</evidence>
<comment type="subunit">
    <text evidence="12 13">Monomer. Binds crRNA and tracrRNA.</text>
</comment>
<dbReference type="NCBIfam" id="TIGR01865">
    <property type="entry name" value="cas_Csn1"/>
    <property type="match status" value="1"/>
</dbReference>
<evidence type="ECO:0000256" key="11">
    <source>
        <dbReference type="ARBA" id="ARBA00023211"/>
    </source>
</evidence>
<dbReference type="PROSITE" id="PS51749">
    <property type="entry name" value="HNH_CAS9"/>
    <property type="match status" value="1"/>
</dbReference>
<proteinExistence type="inferred from homology"/>
<feature type="binding site" evidence="13">
    <location>
        <position position="12"/>
    </location>
    <ligand>
        <name>Mg(2+)</name>
        <dbReference type="ChEBI" id="CHEBI:18420"/>
        <label>1</label>
    </ligand>
</feature>
<evidence type="ECO:0000256" key="2">
    <source>
        <dbReference type="ARBA" id="ARBA00005244"/>
    </source>
</evidence>
<dbReference type="EMBL" id="CP097119">
    <property type="protein sequence ID" value="USS88843.1"/>
    <property type="molecule type" value="Genomic_DNA"/>
</dbReference>
<accession>A0A9Q8ZS80</accession>
<keyword evidence="3 13" id="KW-0540">Nuclease</keyword>
<dbReference type="GO" id="GO:0051607">
    <property type="term" value="P:defense response to virus"/>
    <property type="evidence" value="ECO:0007669"/>
    <property type="project" value="UniProtKB-UniRule"/>
</dbReference>
<dbReference type="Proteomes" id="UP001055911">
    <property type="component" value="Chromosome"/>
</dbReference>
<sequence length="1345" mass="154891">MAKDIPYNIGLDIGTSSIGWAITDGNNRLVSVKGHYGIGTRLFKEGESAAERRGFRTTRRRLSRRKWRLRLLAEIFDAPIAEVDQSFYARLRQSSVSPLDPNKKHEFAGNILFNDADFTDQDYHHQYPTIYHLRHDLATKNQKFDVRLIYLAVHHLIKYRGHFLNKATADKFKGGEIGLAAAFNQLNEIFVRQQRDGLELKTTVDVNQLVPTLIDTNLSKSDRQKQIAGEIFVTGDKDQNQANKKVATELLKAILGLKAKFNVIFGIQDVTNANEFSLTFNSDDFDDKITALGSQITDEDQEILAILQKLYFAVDLAGILQNPADGSMYESVSAAMIGRYEQHHRDLARLKRMAGQLKQAGKKQQAKALKQSYADYVDGEISSYKKIPWDEFTKRVKKQLDDSELANEIETEIDKGQFMPKQRSKENGAIPYQLQQQELDAIIENQGRYYPWLLKEKDHLDALISFRVPYYVGPMVDPEEVSTVNGKFAWMKRKEQGEIKPWNFEEKVDKTASATNFIKRMTATDTYLIGAPVLPKNSLLYQEFTVLNELNKLKVNVNGNKVALSPDYKQAIFNQVYKKHKRVSLKRINDFIQAQGWFSTDAYLSGTTDQKNVNNTLGTYNDFKGIFGDQLDDPNRQADLERIIEWSTIFEDGHIFKLKLDTIDWLTQEQKERLVKHRYQGWGRLSKQLLAGITNANGERVIDVLWNTQQNLMETLADDSFKEAIQEFNGKKLDKQNVSDIIVDLYTSPQNKKAIRQVLLVVDDIEKAMGHAPANIMIEFAREDRNDHRLINSRSRQLNQMFEKAKDEVSKSVQDELKDKIKDKAQINDRLYLYFVQGGKDLYSGEPLDIDRLSQYDIDHILPQSFILDNSLDNRILTSQSNNRAKKADQLPGEIFGPKMKGYWNTLREHGLMTWKKYNNLMLTPDKISKFNNQGRFINRQLVETRQVIKLVAEILHNQYGNDNQTNIVTIKADLTHHMRTKFKFYKNRNVNDYHHAFDAYLSAFVGNWLLQQYPKLKPYFVYGDFAKAGIKDFKQFNFLYRFEKDHAVAEDGTIKDDSDQLLGYMRKVYQLKKMLVTKELETNHGNLFKQTVFPAPAHDKKMKKPRKLINPKTNRPSDIYGGYTSKTAAFMVLVKVNKGKKTEYRLSNVPLANLVWQQQGMSFDEMVDKSVRSQFTGKNGKVNEYQVVKNKVYINQLVSENGLLFTLASKQYRHNAQQLVLSDKAMRILNSNLNNVNHDELVFVFNEIVDNGEKYFKAYDFSNKEVAKVIFNELSDLEAMKNIINDLLIGLHANAPYTDVSKVGLPKYFGLFPLKAGLKFDPETEFIYQSPTGLFSRKVKISDL</sequence>
<evidence type="ECO:0000259" key="14">
    <source>
        <dbReference type="PROSITE" id="PS51749"/>
    </source>
</evidence>
<dbReference type="GO" id="GO:0016787">
    <property type="term" value="F:hydrolase activity"/>
    <property type="evidence" value="ECO:0007669"/>
    <property type="project" value="UniProtKB-KW"/>
</dbReference>
<keyword evidence="11" id="KW-0464">Manganese</keyword>
<keyword evidence="7 13" id="KW-0460">Magnesium</keyword>
<feature type="binding site" evidence="13">
    <location>
        <position position="783"/>
    </location>
    <ligand>
        <name>Mg(2+)</name>
        <dbReference type="ChEBI" id="CHEBI:18420"/>
        <label>2</label>
    </ligand>
</feature>
<feature type="domain" description="HNH Cas9-type" evidence="14">
    <location>
        <begin position="791"/>
        <end position="942"/>
    </location>
</feature>
<feature type="binding site" evidence="13">
    <location>
        <position position="12"/>
    </location>
    <ligand>
        <name>Mg(2+)</name>
        <dbReference type="ChEBI" id="CHEBI:18420"/>
        <label>2</label>
    </ligand>
</feature>
<dbReference type="InterPro" id="IPR036397">
    <property type="entry name" value="RNaseH_sf"/>
</dbReference>
<evidence type="ECO:0000256" key="3">
    <source>
        <dbReference type="ARBA" id="ARBA00022722"/>
    </source>
</evidence>
<dbReference type="InterPro" id="IPR032237">
    <property type="entry name" value="Cas9_PI"/>
</dbReference>
<dbReference type="InterPro" id="IPR003615">
    <property type="entry name" value="HNH_nuc"/>
</dbReference>
<dbReference type="InterPro" id="IPR028629">
    <property type="entry name" value="Cas9"/>
</dbReference>
<evidence type="ECO:0000256" key="9">
    <source>
        <dbReference type="ARBA" id="ARBA00023118"/>
    </source>
</evidence>
<comment type="function">
    <text evidence="13">CRISPR (clustered regularly interspaced short palindromic repeat) is an adaptive immune system that provides protection against mobile genetic elements (viruses, transposable elements and conjugative plasmids). CRISPR clusters contain spacers, sequences complementary to antecedent mobile elements, and target invading nucleic acids. CRISPR clusters are transcribed and processed into CRISPR RNA (crRNA). In type II CRISPR systems correct processing of pre-crRNA requires a trans-encoded small RNA (tracrRNA), endogenous ribonuclease 3 (rnc) and this protein. The tracrRNA serves as a guide for ribonuclease 3-aided processing of pre-crRNA. Subsequently Cas9/crRNA/tracrRNA endonucleolytically cleaves linear or circular dsDNA target complementary to the spacer; Cas9 is inactive in the absence of the 2 guide RNAs (gRNA). Cas9 recognizes the protospacer adjacent motif (PAM) in the CRISPR repeat sequences to help distinguish self versus nonself, as targets within the bacterial CRISPR locus do not have PAMs. PAM recognition is also required for catalytic activity.</text>
</comment>
<evidence type="ECO:0000256" key="10">
    <source>
        <dbReference type="ARBA" id="ARBA00023125"/>
    </source>
</evidence>
<dbReference type="Pfam" id="PF22702">
    <property type="entry name" value="Cas9_RuvC"/>
    <property type="match status" value="1"/>
</dbReference>
<feature type="binding site" evidence="13">
    <location>
        <position position="783"/>
    </location>
    <ligand>
        <name>Mg(2+)</name>
        <dbReference type="ChEBI" id="CHEBI:18420"/>
        <label>1</label>
    </ligand>
</feature>
<dbReference type="InterPro" id="IPR033114">
    <property type="entry name" value="HNH_CAS9"/>
</dbReference>
<dbReference type="InterPro" id="IPR032239">
    <property type="entry name" value="Cas9-BH"/>
</dbReference>
<dbReference type="InterPro" id="IPR032240">
    <property type="entry name" value="Cas9_REC"/>
</dbReference>
<evidence type="ECO:0000256" key="4">
    <source>
        <dbReference type="ARBA" id="ARBA00022723"/>
    </source>
</evidence>
<evidence type="ECO:0000256" key="13">
    <source>
        <dbReference type="HAMAP-Rule" id="MF_01480"/>
    </source>
</evidence>
<dbReference type="Pfam" id="PF16595">
    <property type="entry name" value="Cas9_PI"/>
    <property type="match status" value="1"/>
</dbReference>
<keyword evidence="8 13" id="KW-0694">RNA-binding</keyword>
<keyword evidence="4 13" id="KW-0479">Metal-binding</keyword>